<proteinExistence type="predicted"/>
<keyword evidence="2" id="KW-1185">Reference proteome</keyword>
<accession>A0ACC0VTY6</accession>
<dbReference type="Proteomes" id="UP001163321">
    <property type="component" value="Chromosome 7"/>
</dbReference>
<protein>
    <submittedName>
        <fullName evidence="1">Uncharacterized protein</fullName>
    </submittedName>
</protein>
<evidence type="ECO:0000313" key="2">
    <source>
        <dbReference type="Proteomes" id="UP001163321"/>
    </source>
</evidence>
<reference evidence="1 2" key="1">
    <citation type="journal article" date="2022" name="bioRxiv">
        <title>The genome of the oomycete Peronosclerospora sorghi, a cosmopolitan pathogen of maize and sorghum, is inflated with dispersed pseudogenes.</title>
        <authorList>
            <person name="Fletcher K."/>
            <person name="Martin F."/>
            <person name="Isakeit T."/>
            <person name="Cavanaugh K."/>
            <person name="Magill C."/>
            <person name="Michelmore R."/>
        </authorList>
    </citation>
    <scope>NUCLEOTIDE SEQUENCE [LARGE SCALE GENOMIC DNA]</scope>
    <source>
        <strain evidence="1">P6</strain>
    </source>
</reference>
<dbReference type="EMBL" id="CM047586">
    <property type="protein sequence ID" value="KAI9908931.1"/>
    <property type="molecule type" value="Genomic_DNA"/>
</dbReference>
<evidence type="ECO:0000313" key="1">
    <source>
        <dbReference type="EMBL" id="KAI9908931.1"/>
    </source>
</evidence>
<gene>
    <name evidence="1" type="ORF">PsorP6_015062</name>
</gene>
<sequence>MMTAQYWDEPINQEETSVRVNGVGAVDFENQDLNQSVHSGDETLANSDEYSVAEEFGSVL</sequence>
<name>A0ACC0VTY6_9STRA</name>
<comment type="caution">
    <text evidence="1">The sequence shown here is derived from an EMBL/GenBank/DDBJ whole genome shotgun (WGS) entry which is preliminary data.</text>
</comment>
<organism evidence="1 2">
    <name type="scientific">Peronosclerospora sorghi</name>
    <dbReference type="NCBI Taxonomy" id="230839"/>
    <lineage>
        <taxon>Eukaryota</taxon>
        <taxon>Sar</taxon>
        <taxon>Stramenopiles</taxon>
        <taxon>Oomycota</taxon>
        <taxon>Peronosporomycetes</taxon>
        <taxon>Peronosporales</taxon>
        <taxon>Peronosporaceae</taxon>
        <taxon>Peronosclerospora</taxon>
    </lineage>
</organism>